<protein>
    <submittedName>
        <fullName evidence="5">Bacterial alpha-L-rhamnosidase</fullName>
    </submittedName>
</protein>
<dbReference type="PANTHER" id="PTHR34987">
    <property type="entry name" value="C, PUTATIVE (AFU_ORTHOLOGUE AFUA_3G02880)-RELATED"/>
    <property type="match status" value="1"/>
</dbReference>
<evidence type="ECO:0000313" key="5">
    <source>
        <dbReference type="EMBL" id="QEC69837.1"/>
    </source>
</evidence>
<evidence type="ECO:0000259" key="2">
    <source>
        <dbReference type="Pfam" id="PF08531"/>
    </source>
</evidence>
<dbReference type="KEGG" id="pgin:FRZ67_21975"/>
<feature type="domain" description="Alpha-L-rhamnosidase six-hairpin glycosidase" evidence="3">
    <location>
        <begin position="390"/>
        <end position="716"/>
    </location>
</feature>
<dbReference type="SUPFAM" id="SSF48208">
    <property type="entry name" value="Six-hairpin glycosidases"/>
    <property type="match status" value="1"/>
</dbReference>
<feature type="domain" description="Alpha-L-rhamnosidase C-terminal" evidence="4">
    <location>
        <begin position="719"/>
        <end position="784"/>
    </location>
</feature>
<dbReference type="InterPro" id="IPR012341">
    <property type="entry name" value="6hp_glycosidase-like_sf"/>
</dbReference>
<dbReference type="Pfam" id="PF17389">
    <property type="entry name" value="Bac_rhamnosid6H"/>
    <property type="match status" value="1"/>
</dbReference>
<keyword evidence="1" id="KW-0732">Signal</keyword>
<dbReference type="InterPro" id="IPR008979">
    <property type="entry name" value="Galactose-bd-like_sf"/>
</dbReference>
<dbReference type="OrthoDB" id="9815108at2"/>
<name>A0A5B8VE95_9BACT</name>
<dbReference type="Gene3D" id="2.60.420.10">
    <property type="entry name" value="Maltose phosphorylase, domain 3"/>
    <property type="match status" value="1"/>
</dbReference>
<dbReference type="Pfam" id="PF17390">
    <property type="entry name" value="Bac_rhamnosid_C"/>
    <property type="match status" value="1"/>
</dbReference>
<dbReference type="InterPro" id="IPR008928">
    <property type="entry name" value="6-hairpin_glycosidase_sf"/>
</dbReference>
<keyword evidence="6" id="KW-1185">Reference proteome</keyword>
<dbReference type="PANTHER" id="PTHR34987:SF2">
    <property type="entry name" value="B, PUTATIVE (AFU_ORTHOLOGUE AFUA_7G05040)-RELATED"/>
    <property type="match status" value="1"/>
</dbReference>
<dbReference type="InterPro" id="IPR035396">
    <property type="entry name" value="Bac_rhamnosid6H"/>
</dbReference>
<dbReference type="Gene3D" id="1.50.10.10">
    <property type="match status" value="1"/>
</dbReference>
<dbReference type="Pfam" id="PF08531">
    <property type="entry name" value="Bac_rhamnosid_N"/>
    <property type="match status" value="1"/>
</dbReference>
<dbReference type="AlphaFoldDB" id="A0A5B8VE95"/>
<dbReference type="EMBL" id="CP042435">
    <property type="protein sequence ID" value="QEC69837.1"/>
    <property type="molecule type" value="Genomic_DNA"/>
</dbReference>
<dbReference type="RefSeq" id="WP_147192713.1">
    <property type="nucleotide sequence ID" value="NZ_CP042435.1"/>
</dbReference>
<gene>
    <name evidence="5" type="ORF">FRZ67_21975</name>
</gene>
<dbReference type="GO" id="GO:0005975">
    <property type="term" value="P:carbohydrate metabolic process"/>
    <property type="evidence" value="ECO:0007669"/>
    <property type="project" value="InterPro"/>
</dbReference>
<feature type="domain" description="Bacterial alpha-L-rhamnosidase N-terminal" evidence="2">
    <location>
        <begin position="62"/>
        <end position="206"/>
    </location>
</feature>
<organism evidence="5 6">
    <name type="scientific">Panacibacter ginsenosidivorans</name>
    <dbReference type="NCBI Taxonomy" id="1813871"/>
    <lineage>
        <taxon>Bacteria</taxon>
        <taxon>Pseudomonadati</taxon>
        <taxon>Bacteroidota</taxon>
        <taxon>Chitinophagia</taxon>
        <taxon>Chitinophagales</taxon>
        <taxon>Chitinophagaceae</taxon>
        <taxon>Panacibacter</taxon>
    </lineage>
</organism>
<proteinExistence type="predicted"/>
<evidence type="ECO:0000313" key="6">
    <source>
        <dbReference type="Proteomes" id="UP000321533"/>
    </source>
</evidence>
<sequence>MNKKIKCFLLGFVFFSNLVAQQIDPSILHEQWKARWIAVPGEPSKEYGVYLFRKNIDVTGKPSSFVVHVSGDNRYKLFVNGNLVSLGPARSDLYYWNFETVDIAAYLTTGKNTLAAIVWNDGDERPEGQISNRTGFVMQGDTQNESAVNTNDSWKCMRDVAYKPLTGVGYYTYYVAGPGELVDMKQSVQGWMKNDFDDSQWLKASQNWSGASPKGIGDINGWMMVPSPLPQMERTTQRLKALRKATGINAPGGFPATKTSFTIPANTNAILLLDQSYLTNAYVTLQFSKGKDAAITLKYAEALFEKDPTGRGMQPKGNRDVVEGKYFVGRRDSIISSGEDKQDFTTLSYRTFRYIQLTVQTKDEPLTLDDLYGTFTGYPFKLNAKFSADDNDTLNKILEIGWRTARSCAMETYMDCPYYEQLQYIGDSRIQALVTLYNSGDDRLVRNAINQMDHSRIAEGITLSRHPSFSPQQIPTFSLWYIGMLHDYWMYRGDSNFIKDKLQGVRNVLWFYSKYQQTDGALKGVPYWMFTDWVDDRKGWSGGTAPYSKDGSSAVLDLQLLWALQVAADMEKHLGSAEYAATYTNKAMQLQKTIRAKYWDASKGFFADTDDKDIYSQHANALAILTNTIEGSDATALAKKIQTDNLLAPASIYFKYYLHMAYTKAGLGNDYLKWLDIWRDNIKMGMTTWAEISNISETRSDCHAWGASPNIEFYRTILGIDSDAPGFSKIKIEPHLGDLKNAEGSVPHPNGTIVTSYKMDGGKWNIEITLPANTSGRFVWKGKPYPLKVGSNKFLL</sequence>
<reference evidence="5 6" key="1">
    <citation type="journal article" date="2016" name="Int. J. Syst. Evol. Microbiol.">
        <title>Panacibacter ginsenosidivorans gen. nov., sp. nov., with ginsenoside converting activity isolated from soil of a ginseng field.</title>
        <authorList>
            <person name="Siddiqi M.Z."/>
            <person name="Muhammad Shafi S."/>
            <person name="Choi K.D."/>
            <person name="Im W.T."/>
        </authorList>
    </citation>
    <scope>NUCLEOTIDE SEQUENCE [LARGE SCALE GENOMIC DNA]</scope>
    <source>
        <strain evidence="5 6">Gsoil1550</strain>
    </source>
</reference>
<dbReference type="InterPro" id="IPR013737">
    <property type="entry name" value="Bac_rhamnosid_N"/>
</dbReference>
<dbReference type="Proteomes" id="UP000321533">
    <property type="component" value="Chromosome"/>
</dbReference>
<evidence type="ECO:0000259" key="3">
    <source>
        <dbReference type="Pfam" id="PF17389"/>
    </source>
</evidence>
<accession>A0A5B8VE95</accession>
<feature type="signal peptide" evidence="1">
    <location>
        <begin position="1"/>
        <end position="22"/>
    </location>
</feature>
<dbReference type="InterPro" id="IPR035398">
    <property type="entry name" value="Bac_rhamnosid_C"/>
</dbReference>
<dbReference type="SUPFAM" id="SSF49785">
    <property type="entry name" value="Galactose-binding domain-like"/>
    <property type="match status" value="1"/>
</dbReference>
<evidence type="ECO:0000256" key="1">
    <source>
        <dbReference type="SAM" id="SignalP"/>
    </source>
</evidence>
<dbReference type="Gene3D" id="2.60.120.260">
    <property type="entry name" value="Galactose-binding domain-like"/>
    <property type="match status" value="1"/>
</dbReference>
<evidence type="ECO:0000259" key="4">
    <source>
        <dbReference type="Pfam" id="PF17390"/>
    </source>
</evidence>
<feature type="chain" id="PRO_5022659374" evidence="1">
    <location>
        <begin position="23"/>
        <end position="796"/>
    </location>
</feature>